<evidence type="ECO:0000313" key="6">
    <source>
        <dbReference type="EMBL" id="KAJ3253741.1"/>
    </source>
</evidence>
<dbReference type="GO" id="GO:0019825">
    <property type="term" value="F:oxygen binding"/>
    <property type="evidence" value="ECO:0007669"/>
    <property type="project" value="InterPro"/>
</dbReference>
<dbReference type="Pfam" id="PF01152">
    <property type="entry name" value="Bac_globin"/>
    <property type="match status" value="1"/>
</dbReference>
<protein>
    <recommendedName>
        <fullName evidence="8">Globin</fullName>
    </recommendedName>
</protein>
<dbReference type="Gene3D" id="1.10.490.10">
    <property type="entry name" value="Globins"/>
    <property type="match status" value="1"/>
</dbReference>
<keyword evidence="3" id="KW-0479">Metal-binding</keyword>
<evidence type="ECO:0000256" key="2">
    <source>
        <dbReference type="ARBA" id="ARBA00022617"/>
    </source>
</evidence>
<evidence type="ECO:0000256" key="5">
    <source>
        <dbReference type="SAM" id="Phobius"/>
    </source>
</evidence>
<dbReference type="InterPro" id="IPR009050">
    <property type="entry name" value="Globin-like_sf"/>
</dbReference>
<keyword evidence="4" id="KW-0408">Iron</keyword>
<evidence type="ECO:0000313" key="7">
    <source>
        <dbReference type="Proteomes" id="UP001210925"/>
    </source>
</evidence>
<reference evidence="6" key="1">
    <citation type="submission" date="2020-05" db="EMBL/GenBank/DDBJ databases">
        <title>Phylogenomic resolution of chytrid fungi.</title>
        <authorList>
            <person name="Stajich J.E."/>
            <person name="Amses K."/>
            <person name="Simmons R."/>
            <person name="Seto K."/>
            <person name="Myers J."/>
            <person name="Bonds A."/>
            <person name="Quandt C.A."/>
            <person name="Barry K."/>
            <person name="Liu P."/>
            <person name="Grigoriev I."/>
            <person name="Longcore J.E."/>
            <person name="James T.Y."/>
        </authorList>
    </citation>
    <scope>NUCLEOTIDE SEQUENCE</scope>
    <source>
        <strain evidence="6">PLAUS21</strain>
    </source>
</reference>
<dbReference type="InterPro" id="IPR001486">
    <property type="entry name" value="Hemoglobin_trunc"/>
</dbReference>
<dbReference type="Proteomes" id="UP001210925">
    <property type="component" value="Unassembled WGS sequence"/>
</dbReference>
<comment type="caution">
    <text evidence="6">The sequence shown here is derived from an EMBL/GenBank/DDBJ whole genome shotgun (WGS) entry which is preliminary data.</text>
</comment>
<dbReference type="AlphaFoldDB" id="A0AAD5UBK6"/>
<dbReference type="EMBL" id="JADGKB010000101">
    <property type="protein sequence ID" value="KAJ3253741.1"/>
    <property type="molecule type" value="Genomic_DNA"/>
</dbReference>
<name>A0AAD5UBK6_9FUNG</name>
<dbReference type="GO" id="GO:0046872">
    <property type="term" value="F:metal ion binding"/>
    <property type="evidence" value="ECO:0007669"/>
    <property type="project" value="UniProtKB-KW"/>
</dbReference>
<feature type="transmembrane region" description="Helical" evidence="5">
    <location>
        <begin position="121"/>
        <end position="141"/>
    </location>
</feature>
<evidence type="ECO:0000256" key="1">
    <source>
        <dbReference type="ARBA" id="ARBA00022448"/>
    </source>
</evidence>
<dbReference type="CDD" id="cd00454">
    <property type="entry name" value="TrHb1_N"/>
    <property type="match status" value="1"/>
</dbReference>
<keyword evidence="1" id="KW-0813">Transport</keyword>
<organism evidence="6 7">
    <name type="scientific">Boothiomyces macroporosus</name>
    <dbReference type="NCBI Taxonomy" id="261099"/>
    <lineage>
        <taxon>Eukaryota</taxon>
        <taxon>Fungi</taxon>
        <taxon>Fungi incertae sedis</taxon>
        <taxon>Chytridiomycota</taxon>
        <taxon>Chytridiomycota incertae sedis</taxon>
        <taxon>Chytridiomycetes</taxon>
        <taxon>Rhizophydiales</taxon>
        <taxon>Terramycetaceae</taxon>
        <taxon>Boothiomyces</taxon>
    </lineage>
</organism>
<dbReference type="GO" id="GO:0020037">
    <property type="term" value="F:heme binding"/>
    <property type="evidence" value="ECO:0007669"/>
    <property type="project" value="InterPro"/>
</dbReference>
<dbReference type="SUPFAM" id="SSF46458">
    <property type="entry name" value="Globin-like"/>
    <property type="match status" value="1"/>
</dbReference>
<keyword evidence="7" id="KW-1185">Reference proteome</keyword>
<keyword evidence="5" id="KW-0812">Transmembrane</keyword>
<evidence type="ECO:0008006" key="8">
    <source>
        <dbReference type="Google" id="ProtNLM"/>
    </source>
</evidence>
<keyword evidence="2" id="KW-0349">Heme</keyword>
<evidence type="ECO:0000256" key="4">
    <source>
        <dbReference type="ARBA" id="ARBA00023004"/>
    </source>
</evidence>
<accession>A0AAD5UBK6</accession>
<dbReference type="InterPro" id="IPR012292">
    <property type="entry name" value="Globin/Proto"/>
</dbReference>
<evidence type="ECO:0000256" key="3">
    <source>
        <dbReference type="ARBA" id="ARBA00022723"/>
    </source>
</evidence>
<keyword evidence="5" id="KW-0472">Membrane</keyword>
<proteinExistence type="predicted"/>
<keyword evidence="5" id="KW-1133">Transmembrane helix</keyword>
<sequence length="145" mass="16364">MDLYERVGKEAGIDAVVDEFYKLVLQDDLVKGFFAKTDMKMQARKQKQFFNHVLGGKNYYGKNMKVAHKGMGVRDVHFNRIAELLAKAMSNLGVKDKEIQEVLAIVATTHDDICENPVIEWNLQAVAIAVGLAAVGGFIFYKYYK</sequence>
<gene>
    <name evidence="6" type="ORF">HK103_000333</name>
</gene>